<evidence type="ECO:0000313" key="12">
    <source>
        <dbReference type="Proteomes" id="UP000564385"/>
    </source>
</evidence>
<dbReference type="InterPro" id="IPR019801">
    <property type="entry name" value="Glyco_hydro_35_CS"/>
</dbReference>
<evidence type="ECO:0000256" key="3">
    <source>
        <dbReference type="ARBA" id="ARBA00012756"/>
    </source>
</evidence>
<name>A0A852VBA5_9BACT</name>
<evidence type="ECO:0000256" key="6">
    <source>
        <dbReference type="ARBA" id="ARBA00023295"/>
    </source>
</evidence>
<accession>A0A852VBA5</accession>
<keyword evidence="6 7" id="KW-0326">Glycosidase</keyword>
<dbReference type="InterPro" id="IPR048913">
    <property type="entry name" value="BetaGal_gal-bd"/>
</dbReference>
<dbReference type="PROSITE" id="PS01182">
    <property type="entry name" value="GLYCOSYL_HYDROL_F35"/>
    <property type="match status" value="1"/>
</dbReference>
<dbReference type="Proteomes" id="UP000564385">
    <property type="component" value="Unassembled WGS sequence"/>
</dbReference>
<dbReference type="EMBL" id="JACCCU010000001">
    <property type="protein sequence ID" value="NYF90198.1"/>
    <property type="molecule type" value="Genomic_DNA"/>
</dbReference>
<dbReference type="FunFam" id="3.20.20.80:FF:000006">
    <property type="entry name" value="Beta-galactosidase"/>
    <property type="match status" value="1"/>
</dbReference>
<evidence type="ECO:0000259" key="10">
    <source>
        <dbReference type="Pfam" id="PF21467"/>
    </source>
</evidence>
<evidence type="ECO:0000256" key="4">
    <source>
        <dbReference type="ARBA" id="ARBA00022729"/>
    </source>
</evidence>
<evidence type="ECO:0000256" key="2">
    <source>
        <dbReference type="ARBA" id="ARBA00009809"/>
    </source>
</evidence>
<dbReference type="AlphaFoldDB" id="A0A852VBA5"/>
<evidence type="ECO:0000256" key="1">
    <source>
        <dbReference type="ARBA" id="ARBA00001412"/>
    </source>
</evidence>
<dbReference type="SUPFAM" id="SSF49785">
    <property type="entry name" value="Galactose-binding domain-like"/>
    <property type="match status" value="1"/>
</dbReference>
<organism evidence="11 12">
    <name type="scientific">Tunturiibacter lichenicola</name>
    <dbReference type="NCBI Taxonomy" id="2051959"/>
    <lineage>
        <taxon>Bacteria</taxon>
        <taxon>Pseudomonadati</taxon>
        <taxon>Acidobacteriota</taxon>
        <taxon>Terriglobia</taxon>
        <taxon>Terriglobales</taxon>
        <taxon>Acidobacteriaceae</taxon>
        <taxon>Tunturiibacter</taxon>
    </lineage>
</organism>
<comment type="similarity">
    <text evidence="2 8">Belongs to the glycosyl hydrolase 35 family.</text>
</comment>
<dbReference type="PRINTS" id="PR00742">
    <property type="entry name" value="GLHYDRLASE35"/>
</dbReference>
<reference evidence="11 12" key="1">
    <citation type="submission" date="2020-07" db="EMBL/GenBank/DDBJ databases">
        <title>Genomic Encyclopedia of Type Strains, Phase IV (KMG-V): Genome sequencing to study the core and pangenomes of soil and plant-associated prokaryotes.</title>
        <authorList>
            <person name="Whitman W."/>
        </authorList>
    </citation>
    <scope>NUCLEOTIDE SEQUENCE [LARGE SCALE GENOMIC DNA]</scope>
    <source>
        <strain evidence="11 12">M8UP22</strain>
    </source>
</reference>
<dbReference type="InterPro" id="IPR008979">
    <property type="entry name" value="Galactose-bd-like_sf"/>
</dbReference>
<evidence type="ECO:0000256" key="7">
    <source>
        <dbReference type="RuleBase" id="RU000675"/>
    </source>
</evidence>
<feature type="domain" description="Beta-galactosidase galactose-binding" evidence="10">
    <location>
        <begin position="626"/>
        <end position="694"/>
    </location>
</feature>
<gene>
    <name evidence="11" type="ORF">HDF08_002265</name>
</gene>
<dbReference type="Gene3D" id="2.60.120.260">
    <property type="entry name" value="Galactose-binding domain-like"/>
    <property type="match status" value="2"/>
</dbReference>
<dbReference type="Gene3D" id="3.20.20.80">
    <property type="entry name" value="Glycosidases"/>
    <property type="match status" value="1"/>
</dbReference>
<dbReference type="EC" id="3.2.1.23" evidence="3 7"/>
<feature type="domain" description="Glycoside hydrolase 35 catalytic" evidence="9">
    <location>
        <begin position="41"/>
        <end position="335"/>
    </location>
</feature>
<dbReference type="InterPro" id="IPR031330">
    <property type="entry name" value="Gly_Hdrlase_35_cat"/>
</dbReference>
<protein>
    <recommendedName>
        <fullName evidence="3 7">Beta-galactosidase</fullName>
        <ecNumber evidence="3 7">3.2.1.23</ecNumber>
    </recommendedName>
</protein>
<keyword evidence="5 7" id="KW-0378">Hydrolase</keyword>
<dbReference type="InterPro" id="IPR001944">
    <property type="entry name" value="Glycoside_Hdrlase_35"/>
</dbReference>
<dbReference type="PANTHER" id="PTHR23421">
    <property type="entry name" value="BETA-GALACTOSIDASE RELATED"/>
    <property type="match status" value="1"/>
</dbReference>
<comment type="caution">
    <text evidence="11">The sequence shown here is derived from an EMBL/GenBank/DDBJ whole genome shotgun (WGS) entry which is preliminary data.</text>
</comment>
<dbReference type="GO" id="GO:0004565">
    <property type="term" value="F:beta-galactosidase activity"/>
    <property type="evidence" value="ECO:0007669"/>
    <property type="project" value="UniProtKB-EC"/>
</dbReference>
<keyword evidence="4" id="KW-0732">Signal</keyword>
<proteinExistence type="inferred from homology"/>
<dbReference type="Pfam" id="PF21467">
    <property type="entry name" value="BetaGal_gal-bd"/>
    <property type="match status" value="1"/>
</dbReference>
<dbReference type="InterPro" id="IPR017853">
    <property type="entry name" value="GH"/>
</dbReference>
<evidence type="ECO:0000259" key="9">
    <source>
        <dbReference type="Pfam" id="PF01301"/>
    </source>
</evidence>
<evidence type="ECO:0000256" key="8">
    <source>
        <dbReference type="RuleBase" id="RU003679"/>
    </source>
</evidence>
<evidence type="ECO:0000256" key="5">
    <source>
        <dbReference type="ARBA" id="ARBA00022801"/>
    </source>
</evidence>
<dbReference type="SUPFAM" id="SSF51445">
    <property type="entry name" value="(Trans)glycosidases"/>
    <property type="match status" value="1"/>
</dbReference>
<evidence type="ECO:0000313" key="11">
    <source>
        <dbReference type="EMBL" id="NYF90198.1"/>
    </source>
</evidence>
<dbReference type="GO" id="GO:0005975">
    <property type="term" value="P:carbohydrate metabolic process"/>
    <property type="evidence" value="ECO:0007669"/>
    <property type="project" value="InterPro"/>
</dbReference>
<comment type="catalytic activity">
    <reaction evidence="1 7">
        <text>Hydrolysis of terminal non-reducing beta-D-galactose residues in beta-D-galactosides.</text>
        <dbReference type="EC" id="3.2.1.23"/>
    </reaction>
</comment>
<dbReference type="Pfam" id="PF01301">
    <property type="entry name" value="Glyco_hydro_35"/>
    <property type="match status" value="1"/>
</dbReference>
<sequence length="716" mass="79971">MIPRRDFLKGGAATVAFSAGKKTFAGIYTKDQPVAYDEKSVILNGHRTLVTCGEIHYPRSTRAMWPVLLERSKALGLNMVATYVFWNFHETSRGNYDFTGERDLGHYLDLCQQKGLSVFLRVGPYICAEWNYGGFPPYLRDEPGITIRTMNAAYTARVEAFFHKLAAVVRPHFASNGGPVVLVQVENEYTNVAKRYGGEGQEYLRWIVELAKRVGLTTVPTTTCEGGAQGVIETSNGFTIPPERIAAVRKSHPGTPLLWTELYPAWYRVWGGRNPMPRDVREIAGAILDFVSRGGSGWNYYPWHGGSNFGRNPMYLQTTSYDFSAPIDEYGGITQTGVYLGQFHAFMQEHSSIFLEGYSSDSLDGEHRTTTWTKGSDQLLLVRGTDPKDARLLNGKGETLFDLNAVHSKVEHSYSETNWTTVPGGDEASSWTMWKESLPGVRQDKGVVSIEPIEQLLLTKDMTDYCWYSTMLLVAKAGAQEIVIPYGGDFFYVFVDDALVASSKLPLHEDRGAITPDDPVHPRVVANVSEEHHESGFRHAFTIPSLPEGAHRLDLLAVAIGMVKGDWQIASPMNFERKGIWEGVLFNGKPLRNWTMRAGLIGERSVSAPTKDENIWRATGTPQPLQWYRKQLAVPASLLSGSAVFRIDGNGLGKGMIWLNGKAVGRHWLIDASNAPETPSQRYYHVPSDWLRQSNELILFEEHAVLPTEVRLQVRA</sequence>